<accession>A0A397IVW0</accession>
<name>A0A397IVW0_9GLOM</name>
<proteinExistence type="predicted"/>
<keyword evidence="3" id="KW-1185">Reference proteome</keyword>
<keyword evidence="1" id="KW-0175">Coiled coil</keyword>
<dbReference type="AlphaFoldDB" id="A0A397IVW0"/>
<dbReference type="OrthoDB" id="2398639at2759"/>
<comment type="caution">
    <text evidence="2">The sequence shown here is derived from an EMBL/GenBank/DDBJ whole genome shotgun (WGS) entry which is preliminary data.</text>
</comment>
<organism evidence="2 3">
    <name type="scientific">Diversispora epigaea</name>
    <dbReference type="NCBI Taxonomy" id="1348612"/>
    <lineage>
        <taxon>Eukaryota</taxon>
        <taxon>Fungi</taxon>
        <taxon>Fungi incertae sedis</taxon>
        <taxon>Mucoromycota</taxon>
        <taxon>Glomeromycotina</taxon>
        <taxon>Glomeromycetes</taxon>
        <taxon>Diversisporales</taxon>
        <taxon>Diversisporaceae</taxon>
        <taxon>Diversispora</taxon>
    </lineage>
</organism>
<sequence length="168" mass="20190">MFHPDYNSITNRLPKSLVHKAYKRLLLHTYNPIPPEQIFEKCDRIEAYLNHTLEVYEKGLNQKRKKRIQIIEPFENLSYNIDMASQEFQDTVPICNHEEEINCRVKKELDSLSRKLLEYNEKTFSSFMQEITKQLEERVNVNNKLRSEIEQQKIKLHEAEKLLRTLNN</sequence>
<protein>
    <submittedName>
        <fullName evidence="2">Uncharacterized protein</fullName>
    </submittedName>
</protein>
<evidence type="ECO:0000313" key="3">
    <source>
        <dbReference type="Proteomes" id="UP000266861"/>
    </source>
</evidence>
<feature type="coiled-coil region" evidence="1">
    <location>
        <begin position="128"/>
        <end position="162"/>
    </location>
</feature>
<evidence type="ECO:0000256" key="1">
    <source>
        <dbReference type="SAM" id="Coils"/>
    </source>
</evidence>
<dbReference type="EMBL" id="PQFF01000181">
    <property type="protein sequence ID" value="RHZ76760.1"/>
    <property type="molecule type" value="Genomic_DNA"/>
</dbReference>
<gene>
    <name evidence="2" type="ORF">Glove_193g52</name>
</gene>
<evidence type="ECO:0000313" key="2">
    <source>
        <dbReference type="EMBL" id="RHZ76760.1"/>
    </source>
</evidence>
<dbReference type="Proteomes" id="UP000266861">
    <property type="component" value="Unassembled WGS sequence"/>
</dbReference>
<reference evidence="2 3" key="1">
    <citation type="submission" date="2018-08" db="EMBL/GenBank/DDBJ databases">
        <title>Genome and evolution of the arbuscular mycorrhizal fungus Diversispora epigaea (formerly Glomus versiforme) and its bacterial endosymbionts.</title>
        <authorList>
            <person name="Sun X."/>
            <person name="Fei Z."/>
            <person name="Harrison M."/>
        </authorList>
    </citation>
    <scope>NUCLEOTIDE SEQUENCE [LARGE SCALE GENOMIC DNA]</scope>
    <source>
        <strain evidence="2 3">IT104</strain>
    </source>
</reference>